<dbReference type="InterPro" id="IPR038765">
    <property type="entry name" value="Papain-like_cys_pep_sf"/>
</dbReference>
<accession>A0A495JCB1</accession>
<evidence type="ECO:0000313" key="3">
    <source>
        <dbReference type="EMBL" id="RKR86640.1"/>
    </source>
</evidence>
<dbReference type="Proteomes" id="UP000277671">
    <property type="component" value="Unassembled WGS sequence"/>
</dbReference>
<keyword evidence="1" id="KW-0732">Signal</keyword>
<protein>
    <submittedName>
        <fullName evidence="3">CHAP domain-containing protein</fullName>
    </submittedName>
</protein>
<dbReference type="InterPro" id="IPR001763">
    <property type="entry name" value="Rhodanese-like_dom"/>
</dbReference>
<feature type="domain" description="Rhodanese" evidence="2">
    <location>
        <begin position="93"/>
        <end position="112"/>
    </location>
</feature>
<feature type="signal peptide" evidence="1">
    <location>
        <begin position="1"/>
        <end position="28"/>
    </location>
</feature>
<dbReference type="Pfam" id="PF05257">
    <property type="entry name" value="CHAP"/>
    <property type="match status" value="1"/>
</dbReference>
<sequence>MRRRLTALLLGLAVAGGAVVATASTAQATPNGRQATTGSLASATPASTTRAAAACAITRHGYTGYYLCGTKFDDHNWGGTQPETYVIGTDNAVWHINGGTGGWKSLGGNVTDRVLAFAAINGRRNIQGIGPDGKTPWCRGWLEGQGWNSWQKCDIQSLAASRLEQGYTSCADYYSCPNPGVWCADFARWVWRNVNVHDTGVLTAAAASFIAYGKKHDTWKTTASYQPKPGDAIVFAANSTGTYAEHVGLVISANASGVTVEIGGNQSNAVTRWTSSGGAHIGDRLGSWTISGFVEPKYNIWRV</sequence>
<dbReference type="SUPFAM" id="SSF54001">
    <property type="entry name" value="Cysteine proteinases"/>
    <property type="match status" value="1"/>
</dbReference>
<evidence type="ECO:0000259" key="2">
    <source>
        <dbReference type="PROSITE" id="PS50206"/>
    </source>
</evidence>
<evidence type="ECO:0000256" key="1">
    <source>
        <dbReference type="SAM" id="SignalP"/>
    </source>
</evidence>
<evidence type="ECO:0000313" key="4">
    <source>
        <dbReference type="Proteomes" id="UP000277671"/>
    </source>
</evidence>
<organism evidence="3 4">
    <name type="scientific">Micromonospora pisi</name>
    <dbReference type="NCBI Taxonomy" id="589240"/>
    <lineage>
        <taxon>Bacteria</taxon>
        <taxon>Bacillati</taxon>
        <taxon>Actinomycetota</taxon>
        <taxon>Actinomycetes</taxon>
        <taxon>Micromonosporales</taxon>
        <taxon>Micromonosporaceae</taxon>
        <taxon>Micromonospora</taxon>
    </lineage>
</organism>
<keyword evidence="4" id="KW-1185">Reference proteome</keyword>
<proteinExistence type="predicted"/>
<reference evidence="3 4" key="1">
    <citation type="submission" date="2018-10" db="EMBL/GenBank/DDBJ databases">
        <title>Sequencing the genomes of 1000 actinobacteria strains.</title>
        <authorList>
            <person name="Klenk H.-P."/>
        </authorList>
    </citation>
    <scope>NUCLEOTIDE SEQUENCE [LARGE SCALE GENOMIC DNA]</scope>
    <source>
        <strain evidence="3 4">DSM 45175</strain>
    </source>
</reference>
<dbReference type="EMBL" id="RBKT01000001">
    <property type="protein sequence ID" value="RKR86640.1"/>
    <property type="molecule type" value="Genomic_DNA"/>
</dbReference>
<dbReference type="InterPro" id="IPR007921">
    <property type="entry name" value="CHAP_dom"/>
</dbReference>
<dbReference type="RefSeq" id="WP_170208484.1">
    <property type="nucleotide sequence ID" value="NZ_RBKT01000001.1"/>
</dbReference>
<comment type="caution">
    <text evidence="3">The sequence shown here is derived from an EMBL/GenBank/DDBJ whole genome shotgun (WGS) entry which is preliminary data.</text>
</comment>
<dbReference type="PROSITE" id="PS50206">
    <property type="entry name" value="RHODANESE_3"/>
    <property type="match status" value="1"/>
</dbReference>
<dbReference type="AlphaFoldDB" id="A0A495JCB1"/>
<name>A0A495JCB1_9ACTN</name>
<dbReference type="Gene3D" id="3.90.1720.10">
    <property type="entry name" value="endopeptidase domain like (from Nostoc punctiforme)"/>
    <property type="match status" value="1"/>
</dbReference>
<feature type="chain" id="PRO_5019843140" evidence="1">
    <location>
        <begin position="29"/>
        <end position="303"/>
    </location>
</feature>
<gene>
    <name evidence="3" type="ORF">BDK92_0883</name>
</gene>